<keyword evidence="4" id="KW-0671">Queuosine biosynthesis</keyword>
<dbReference type="Pfam" id="PF02547">
    <property type="entry name" value="Queuosine_synth"/>
    <property type="match status" value="1"/>
</dbReference>
<organism evidence="5 6">
    <name type="scientific">Paenibacillus sepulcri</name>
    <dbReference type="NCBI Taxonomy" id="359917"/>
    <lineage>
        <taxon>Bacteria</taxon>
        <taxon>Bacillati</taxon>
        <taxon>Bacillota</taxon>
        <taxon>Bacilli</taxon>
        <taxon>Bacillales</taxon>
        <taxon>Paenibacillaceae</taxon>
        <taxon>Paenibacillus</taxon>
    </lineage>
</organism>
<comment type="caution">
    <text evidence="5">The sequence shown here is derived from an EMBL/GenBank/DDBJ whole genome shotgun (WGS) entry which is preliminary data.</text>
</comment>
<name>A0ABS7CKH1_9BACL</name>
<accession>A0ABS7CKH1</accession>
<keyword evidence="2" id="KW-0808">Transferase</keyword>
<evidence type="ECO:0000256" key="3">
    <source>
        <dbReference type="ARBA" id="ARBA00022691"/>
    </source>
</evidence>
<keyword evidence="3" id="KW-0949">S-adenosyl-L-methionine</keyword>
<dbReference type="InterPro" id="IPR042119">
    <property type="entry name" value="QueA_dom2"/>
</dbReference>
<dbReference type="InterPro" id="IPR042118">
    <property type="entry name" value="QueA_dom1"/>
</dbReference>
<dbReference type="InterPro" id="IPR003699">
    <property type="entry name" value="QueA"/>
</dbReference>
<dbReference type="PANTHER" id="PTHR30307:SF0">
    <property type="entry name" value="S-ADENOSYLMETHIONINE:TRNA RIBOSYLTRANSFERASE-ISOMERASE"/>
    <property type="match status" value="1"/>
</dbReference>
<dbReference type="PANTHER" id="PTHR30307">
    <property type="entry name" value="S-ADENOSYLMETHIONINE:TRNA RIBOSYLTRANSFERASE-ISOMERASE"/>
    <property type="match status" value="1"/>
</dbReference>
<evidence type="ECO:0000313" key="5">
    <source>
        <dbReference type="EMBL" id="MBW7461421.1"/>
    </source>
</evidence>
<evidence type="ECO:0000256" key="2">
    <source>
        <dbReference type="ARBA" id="ARBA00022679"/>
    </source>
</evidence>
<dbReference type="SUPFAM" id="SSF111337">
    <property type="entry name" value="QueA-like"/>
    <property type="match status" value="1"/>
</dbReference>
<dbReference type="Proteomes" id="UP001519887">
    <property type="component" value="Unassembled WGS sequence"/>
</dbReference>
<feature type="non-terminal residue" evidence="5">
    <location>
        <position position="127"/>
    </location>
</feature>
<keyword evidence="1" id="KW-0963">Cytoplasm</keyword>
<sequence length="127" mass="13702">MNVDDFDFELPESLIAQTPLADRTASRLLSLSAGTGVIGHHRFVDLLTMLVPGDTIILNDTRVMPARLLGIKADTGAKAELLLLKQLAGDRWETLAKPGKRLKVGAELIFGEDSQGQPLLKATIIGE</sequence>
<dbReference type="Gene3D" id="2.40.10.240">
    <property type="entry name" value="QueA-like"/>
    <property type="match status" value="1"/>
</dbReference>
<protein>
    <submittedName>
        <fullName evidence="5">S-adenosylmethionine:tRNA ribosyltransferase-isomerase</fullName>
    </submittedName>
</protein>
<dbReference type="EMBL" id="JAHZIK010002940">
    <property type="protein sequence ID" value="MBW7461421.1"/>
    <property type="molecule type" value="Genomic_DNA"/>
</dbReference>
<dbReference type="InterPro" id="IPR036100">
    <property type="entry name" value="QueA_sf"/>
</dbReference>
<dbReference type="Gene3D" id="3.40.1780.10">
    <property type="entry name" value="QueA-like"/>
    <property type="match status" value="1"/>
</dbReference>
<keyword evidence="6" id="KW-1185">Reference proteome</keyword>
<reference evidence="5 6" key="1">
    <citation type="submission" date="2021-07" db="EMBL/GenBank/DDBJ databases">
        <title>Paenibacillus radiodurans sp. nov., isolated from the southeastern edge of Tengger Desert.</title>
        <authorList>
            <person name="Zhang G."/>
        </authorList>
    </citation>
    <scope>NUCLEOTIDE SEQUENCE [LARGE SCALE GENOMIC DNA]</scope>
    <source>
        <strain evidence="5 6">CCM 7311</strain>
    </source>
</reference>
<evidence type="ECO:0000256" key="1">
    <source>
        <dbReference type="ARBA" id="ARBA00022490"/>
    </source>
</evidence>
<proteinExistence type="predicted"/>
<evidence type="ECO:0000313" key="6">
    <source>
        <dbReference type="Proteomes" id="UP001519887"/>
    </source>
</evidence>
<evidence type="ECO:0000256" key="4">
    <source>
        <dbReference type="ARBA" id="ARBA00022785"/>
    </source>
</evidence>
<gene>
    <name evidence="5" type="ORF">K0U00_45935</name>
</gene>